<protein>
    <recommendedName>
        <fullName evidence="5">Secreted protein</fullName>
    </recommendedName>
</protein>
<dbReference type="AlphaFoldDB" id="A0A8T2JTN9"/>
<feature type="chain" id="PRO_5035879440" description="Secreted protein" evidence="2">
    <location>
        <begin position="17"/>
        <end position="82"/>
    </location>
</feature>
<name>A0A8T2JTN9_9PIPI</name>
<accession>A0A8T2JTN9</accession>
<reference evidence="3" key="1">
    <citation type="thesis" date="2020" institute="ProQuest LLC" country="789 East Eisenhower Parkway, Ann Arbor, MI, USA">
        <title>Comparative Genomics and Chromosome Evolution.</title>
        <authorList>
            <person name="Mudd A.B."/>
        </authorList>
    </citation>
    <scope>NUCLEOTIDE SEQUENCE</scope>
    <source>
        <strain evidence="3">Female2</strain>
        <tissue evidence="3">Blood</tissue>
    </source>
</reference>
<dbReference type="EMBL" id="JAACNH010000003">
    <property type="protein sequence ID" value="KAG8447258.1"/>
    <property type="molecule type" value="Genomic_DNA"/>
</dbReference>
<comment type="caution">
    <text evidence="3">The sequence shown here is derived from an EMBL/GenBank/DDBJ whole genome shotgun (WGS) entry which is preliminary data.</text>
</comment>
<gene>
    <name evidence="3" type="ORF">GDO86_014647</name>
</gene>
<sequence length="82" mass="8813">MLSLLACLRHVTAAAGAGMALLAMPEYPDCTRLCGALKIMPFANECHSHVTGYPATSMLSGQLQEDRSLQREAQVSKEPHEG</sequence>
<evidence type="ECO:0000313" key="4">
    <source>
        <dbReference type="Proteomes" id="UP000812440"/>
    </source>
</evidence>
<keyword evidence="2" id="KW-0732">Signal</keyword>
<evidence type="ECO:0008006" key="5">
    <source>
        <dbReference type="Google" id="ProtNLM"/>
    </source>
</evidence>
<feature type="compositionally biased region" description="Basic and acidic residues" evidence="1">
    <location>
        <begin position="64"/>
        <end position="82"/>
    </location>
</feature>
<organism evidence="3 4">
    <name type="scientific">Hymenochirus boettgeri</name>
    <name type="common">Congo dwarf clawed frog</name>
    <dbReference type="NCBI Taxonomy" id="247094"/>
    <lineage>
        <taxon>Eukaryota</taxon>
        <taxon>Metazoa</taxon>
        <taxon>Chordata</taxon>
        <taxon>Craniata</taxon>
        <taxon>Vertebrata</taxon>
        <taxon>Euteleostomi</taxon>
        <taxon>Amphibia</taxon>
        <taxon>Batrachia</taxon>
        <taxon>Anura</taxon>
        <taxon>Pipoidea</taxon>
        <taxon>Pipidae</taxon>
        <taxon>Pipinae</taxon>
        <taxon>Hymenochirus</taxon>
    </lineage>
</organism>
<evidence type="ECO:0000256" key="1">
    <source>
        <dbReference type="SAM" id="MobiDB-lite"/>
    </source>
</evidence>
<dbReference type="Proteomes" id="UP000812440">
    <property type="component" value="Chromosome 8_10"/>
</dbReference>
<evidence type="ECO:0000313" key="3">
    <source>
        <dbReference type="EMBL" id="KAG8447258.1"/>
    </source>
</evidence>
<keyword evidence="4" id="KW-1185">Reference proteome</keyword>
<evidence type="ECO:0000256" key="2">
    <source>
        <dbReference type="SAM" id="SignalP"/>
    </source>
</evidence>
<feature type="region of interest" description="Disordered" evidence="1">
    <location>
        <begin position="61"/>
        <end position="82"/>
    </location>
</feature>
<feature type="signal peptide" evidence="2">
    <location>
        <begin position="1"/>
        <end position="16"/>
    </location>
</feature>
<proteinExistence type="predicted"/>